<dbReference type="Proteomes" id="UP000033092">
    <property type="component" value="Chromosome"/>
</dbReference>
<proteinExistence type="predicted"/>
<organism evidence="1 2">
    <name type="scientific">Methanosarcina siciliae HI350</name>
    <dbReference type="NCBI Taxonomy" id="1434119"/>
    <lineage>
        <taxon>Archaea</taxon>
        <taxon>Methanobacteriati</taxon>
        <taxon>Methanobacteriota</taxon>
        <taxon>Stenosarchaea group</taxon>
        <taxon>Methanomicrobia</taxon>
        <taxon>Methanosarcinales</taxon>
        <taxon>Methanosarcinaceae</taxon>
        <taxon>Methanosarcina</taxon>
    </lineage>
</organism>
<evidence type="ECO:0000313" key="2">
    <source>
        <dbReference type="Proteomes" id="UP000033092"/>
    </source>
</evidence>
<protein>
    <submittedName>
        <fullName evidence="1">Uncharacterized protein</fullName>
    </submittedName>
</protein>
<dbReference type="AlphaFoldDB" id="A0A0E3PF56"/>
<reference evidence="1 2" key="1">
    <citation type="submission" date="2014-07" db="EMBL/GenBank/DDBJ databases">
        <title>Methanogenic archaea and the global carbon cycle.</title>
        <authorList>
            <person name="Henriksen J.R."/>
            <person name="Luke J."/>
            <person name="Reinhart S."/>
            <person name="Benedict M.N."/>
            <person name="Youngblut N.D."/>
            <person name="Metcalf M.E."/>
            <person name="Whitaker R.J."/>
            <person name="Metcalf W.W."/>
        </authorList>
    </citation>
    <scope>NUCLEOTIDE SEQUENCE [LARGE SCALE GENOMIC DNA]</scope>
    <source>
        <strain evidence="1 2">HI350</strain>
    </source>
</reference>
<dbReference type="EMBL" id="CP009507">
    <property type="protein sequence ID" value="AKB32823.1"/>
    <property type="molecule type" value="Genomic_DNA"/>
</dbReference>
<name>A0A0E3PF56_9EURY</name>
<dbReference type="KEGG" id="msz:MSSIH_2133"/>
<gene>
    <name evidence="1" type="ORF">MSSIH_2133</name>
</gene>
<sequence>MDIINFRKGTRKYKHVHWFKSGTNKIEKFTQEYVKSRGLKLNTSQEFANLVNVVYTVMCNNWRYPENCFLED</sequence>
<accession>A0A0E3PF56</accession>
<evidence type="ECO:0000313" key="1">
    <source>
        <dbReference type="EMBL" id="AKB32823.1"/>
    </source>
</evidence>
<dbReference type="HOGENOM" id="CLU_2712901_0_0_2"/>